<organism evidence="1 2">
    <name type="scientific">Microbispora catharanthi</name>
    <dbReference type="NCBI Taxonomy" id="1712871"/>
    <lineage>
        <taxon>Bacteria</taxon>
        <taxon>Bacillati</taxon>
        <taxon>Actinomycetota</taxon>
        <taxon>Actinomycetes</taxon>
        <taxon>Streptosporangiales</taxon>
        <taxon>Streptosporangiaceae</taxon>
        <taxon>Microbispora</taxon>
    </lineage>
</organism>
<comment type="caution">
    <text evidence="1">The sequence shown here is derived from an EMBL/GenBank/DDBJ whole genome shotgun (WGS) entry which is preliminary data.</text>
</comment>
<accession>A0A5N6C5Q5</accession>
<dbReference type="RefSeq" id="WP_139572616.1">
    <property type="nucleotide sequence ID" value="NZ_VDMA02000001.1"/>
</dbReference>
<evidence type="ECO:0000313" key="1">
    <source>
        <dbReference type="EMBL" id="KAB8188092.1"/>
    </source>
</evidence>
<dbReference type="InterPro" id="IPR007061">
    <property type="entry name" value="MST-like"/>
</dbReference>
<dbReference type="Pfam" id="PF04978">
    <property type="entry name" value="MST"/>
    <property type="match status" value="1"/>
</dbReference>
<keyword evidence="2" id="KW-1185">Reference proteome</keyword>
<gene>
    <name evidence="1" type="ORF">FH610_002985</name>
</gene>
<dbReference type="InterPro" id="IPR034660">
    <property type="entry name" value="DinB/YfiT-like"/>
</dbReference>
<dbReference type="SUPFAM" id="SSF109854">
    <property type="entry name" value="DinB/YfiT-like putative metalloenzymes"/>
    <property type="match status" value="1"/>
</dbReference>
<protein>
    <submittedName>
        <fullName evidence="1">DUF664 domain-containing protein</fullName>
    </submittedName>
</protein>
<evidence type="ECO:0000313" key="2">
    <source>
        <dbReference type="Proteomes" id="UP000313066"/>
    </source>
</evidence>
<name>A0A5N6C5Q5_9ACTN</name>
<dbReference type="EMBL" id="VDMA02000001">
    <property type="protein sequence ID" value="KAB8188092.1"/>
    <property type="molecule type" value="Genomic_DNA"/>
</dbReference>
<dbReference type="Proteomes" id="UP000313066">
    <property type="component" value="Unassembled WGS sequence"/>
</dbReference>
<dbReference type="Gene3D" id="1.20.120.450">
    <property type="entry name" value="dinb family like domain"/>
    <property type="match status" value="1"/>
</dbReference>
<reference evidence="1 2" key="1">
    <citation type="submission" date="2019-10" db="EMBL/GenBank/DDBJ databases">
        <title>Nonomuraea sp. nov., isolated from Phyllanthus amarus.</title>
        <authorList>
            <person name="Klykleung N."/>
            <person name="Tanasupawat S."/>
        </authorList>
    </citation>
    <scope>NUCLEOTIDE SEQUENCE [LARGE SCALE GENOMIC DNA]</scope>
    <source>
        <strain evidence="1 2">CR1-09</strain>
    </source>
</reference>
<sequence>MIAWEPKNDLHRYLQAARDALLWKLDGLSEYEIRRPLTPTGTNLLGLVKHLAGVEAGYFGETFGRPFGEPLPWMEDDAEDNADMWATADESRDDIVGLYRRVWQHADSTIAALALDATGRVRWWPDERNEVTLHQILVHVIAETNRHAGHADIVRELIDGEAGMRDGNLNLPSGDQEWWESYRNRLEQTARQAGQN</sequence>
<dbReference type="AlphaFoldDB" id="A0A5N6C5Q5"/>
<proteinExistence type="predicted"/>